<evidence type="ECO:0000313" key="2">
    <source>
        <dbReference type="Proteomes" id="UP001634394"/>
    </source>
</evidence>
<dbReference type="AlphaFoldDB" id="A0ABD3UHZ6"/>
<protein>
    <submittedName>
        <fullName evidence="1">Uncharacterized protein</fullName>
    </submittedName>
</protein>
<evidence type="ECO:0000313" key="1">
    <source>
        <dbReference type="EMBL" id="KAL3848595.1"/>
    </source>
</evidence>
<gene>
    <name evidence="1" type="ORF">ACJMK2_019444</name>
</gene>
<dbReference type="Proteomes" id="UP001634394">
    <property type="component" value="Unassembled WGS sequence"/>
</dbReference>
<organism evidence="1 2">
    <name type="scientific">Sinanodonta woodiana</name>
    <name type="common">Chinese pond mussel</name>
    <name type="synonym">Anodonta woodiana</name>
    <dbReference type="NCBI Taxonomy" id="1069815"/>
    <lineage>
        <taxon>Eukaryota</taxon>
        <taxon>Metazoa</taxon>
        <taxon>Spiralia</taxon>
        <taxon>Lophotrochozoa</taxon>
        <taxon>Mollusca</taxon>
        <taxon>Bivalvia</taxon>
        <taxon>Autobranchia</taxon>
        <taxon>Heteroconchia</taxon>
        <taxon>Palaeoheterodonta</taxon>
        <taxon>Unionida</taxon>
        <taxon>Unionoidea</taxon>
        <taxon>Unionidae</taxon>
        <taxon>Unioninae</taxon>
        <taxon>Sinanodonta</taxon>
    </lineage>
</organism>
<comment type="caution">
    <text evidence="1">The sequence shown here is derived from an EMBL/GenBank/DDBJ whole genome shotgun (WGS) entry which is preliminary data.</text>
</comment>
<feature type="non-terminal residue" evidence="1">
    <location>
        <position position="60"/>
    </location>
</feature>
<dbReference type="EMBL" id="JBJQND010000016">
    <property type="protein sequence ID" value="KAL3848595.1"/>
    <property type="molecule type" value="Genomic_DNA"/>
</dbReference>
<name>A0ABD3UHZ6_SINWO</name>
<proteinExistence type="predicted"/>
<sequence length="60" mass="6876">MSSLMEARPFLLFHALDLTSEFAAEAISRIRRAVICQLTHLPMSLHNDQYQSFTEHNGQT</sequence>
<reference evidence="1 2" key="1">
    <citation type="submission" date="2024-11" db="EMBL/GenBank/DDBJ databases">
        <title>Chromosome-level genome assembly of the freshwater bivalve Anodonta woodiana.</title>
        <authorList>
            <person name="Chen X."/>
        </authorList>
    </citation>
    <scope>NUCLEOTIDE SEQUENCE [LARGE SCALE GENOMIC DNA]</scope>
    <source>
        <strain evidence="1">MN2024</strain>
        <tissue evidence="1">Gills</tissue>
    </source>
</reference>
<accession>A0ABD3UHZ6</accession>
<keyword evidence="2" id="KW-1185">Reference proteome</keyword>